<keyword evidence="8" id="KW-0406">Ion transport</keyword>
<feature type="transmembrane region" description="Helical" evidence="6">
    <location>
        <begin position="896"/>
        <end position="921"/>
    </location>
</feature>
<dbReference type="PANTHER" id="PTHR10037">
    <property type="entry name" value="VOLTAGE-GATED CATION CHANNEL CALCIUM AND SODIUM"/>
    <property type="match status" value="1"/>
</dbReference>
<evidence type="ECO:0000256" key="1">
    <source>
        <dbReference type="ARBA" id="ARBA00004141"/>
    </source>
</evidence>
<name>A0ABP0Q7I1_9DINO</name>
<dbReference type="InterPro" id="IPR018247">
    <property type="entry name" value="EF_Hand_1_Ca_BS"/>
</dbReference>
<dbReference type="EMBL" id="CAXAMM010039128">
    <property type="protein sequence ID" value="CAK9083934.1"/>
    <property type="molecule type" value="Genomic_DNA"/>
</dbReference>
<keyword evidence="2 6" id="KW-0812">Transmembrane</keyword>
<reference evidence="8 9" key="1">
    <citation type="submission" date="2024-02" db="EMBL/GenBank/DDBJ databases">
        <authorList>
            <person name="Chen Y."/>
            <person name="Shah S."/>
            <person name="Dougan E. K."/>
            <person name="Thang M."/>
            <person name="Chan C."/>
        </authorList>
    </citation>
    <scope>NUCLEOTIDE SEQUENCE [LARGE SCALE GENOMIC DNA]</scope>
</reference>
<gene>
    <name evidence="8" type="ORF">SCF082_LOCUS39828</name>
</gene>
<accession>A0ABP0Q7I1</accession>
<feature type="transmembrane region" description="Helical" evidence="6">
    <location>
        <begin position="539"/>
        <end position="566"/>
    </location>
</feature>
<dbReference type="InterPro" id="IPR011992">
    <property type="entry name" value="EF-hand-dom_pair"/>
</dbReference>
<evidence type="ECO:0000313" key="9">
    <source>
        <dbReference type="Proteomes" id="UP001642464"/>
    </source>
</evidence>
<dbReference type="Gene3D" id="1.10.287.70">
    <property type="match status" value="2"/>
</dbReference>
<evidence type="ECO:0000256" key="6">
    <source>
        <dbReference type="SAM" id="Phobius"/>
    </source>
</evidence>
<evidence type="ECO:0000259" key="7">
    <source>
        <dbReference type="PROSITE" id="PS50222"/>
    </source>
</evidence>
<keyword evidence="9" id="KW-1185">Reference proteome</keyword>
<sequence>MAKVDWETSESDEFRIIQSMERILEQHQQELLVKLETWADRVAAPSAPRFLVSKRSGQSKLCDEALPEPSLMHHKNKSYDEARLTHVQVVEATQGLGKFNEDERDAIKDTSLWQSLRQWSRELMGSMPASLFFAGLIVTNSIFLGVQLEMQAASENIFVEDTFFLALNVVYAVLFTMEVMLRLLGSGCSMFIWSSHDWAWNCLDLFVVVSSWVELLLHSLEGNSSISGNRNLRMLRLLRFGRLVRVVRVVRVARLFRSLRTLINSLVGTLKSLFWSLLLLALIMYMFGIMFTDAVLDHRNSLGFTDAGSDLSLRFGSLYLSIETLFRAISNGLTWGEAADALARMDHGMFWCSLFHFYVAFCSFAVLNVMTGTFCNAAIKAAERDHDMLVLSLVQTRQELREQVATLFHKIDQRGVGQVTIDDFEQHFSDDVVIAFFESLEIGAMDAWTLFLSLDVDGTLKSLFWSFLLLGLVVYIFGTLFLDVSLDFKEGKEPENVEMLALNEHFGDLSIACGTLFRSISNGFSWKIAADALRPAGEFWYWLFHFYVAFCSFALLNVMTGPALLLAHVRKWIGMSGATYGISGGVFCNSAIKAAENDTELLVQSLVQMRKELREHVLNLFHSIDERGLGRVTISDFEKAFDTEAMQAFLQALQLGAVDAWTLFTSLDKDGDFEVSVDEFTERCLQLHGPAKSVDLFAVRMQNAKMDKQLRKIADAHARLELQLMQVSDSQISQIVSSGKNSDWLWRLEESLQLPQSPKLRQASKPHSHHECGFEAEEPRVEDAPLFSHDSEAAPVRARSNRELDHFDRMDSYQLATLADRHVSEAFDRVIAHSLRGSAALKGRSMCQKFQQKVSACINSPASNSIWTFFILTNSIYLGVHLEITALDYDVAQKPVFFHIHLVYAILFTLEALCIVILRLIGAGNFFRYIWGPNWHWNILDMFVVISSWVEMAVDFASGEARAANTNLRILRVLRIGRIARVLRIVRVVRLFRALRTLVASLMGTLKSLFWSFLLLGLVVYIFGILFLDVVLDYKESAGPDSIEFQHFIEMSKHFGVFCNSAIKAAENDTELMLHSIVQMRKESCFWFCLVYLSWVFSREEELREHVVKLFHSIDERGLGRVTISDFEKAYNTEAMQAFLHALQLGAVDAWTLFTSLDKDGDFEVSVDEFTERCLQLHGPAKSVDLFAVRMQNDVKLQKQLSFITEQLGARRQAAISKVAPQLGEHSLHPEELSGGVVILGCGLWVRCWHCVKHGSVYRRSFTTMEEHEMKAELPSMLDEVFKKHNSQVLSRLDTWLEHLDAKLDIWRMQIGTPHVRTGNASESDLSSSTSAEVHVRFGDTVAEPEQHHLSLTHRSPTPDSYDLAKQVGSRSFGVAFRGSLLLGLSLAKCAELNVSSLPGSGIAHAWNGVQFQVAALVNSQAMGIFWALVILTNSIYLGIQLEWSAHHRTTASNPVFTTVHIVYAALFTVEALMQLIAVGCRAYVFGPSWAWNWLDVFVVTSSWVELIIDLLTPGEVVSRSNSNLRLMRLLRLGRVVRVVRIVRVVRLFRALRTLVYSLLGTLKSLFWSFLLLLLIMYIFGILFTDVVLNYFLEHASDGDLEEYFGSLYLSIRRLVSQLGVFCNSAIKAAERDHDTVVQTMLQTKKEYRHLVDQLFRQIDTRRLGHVTIHEFEEHFDDQAVRAFFDYLQIGAMDAWTLFVSLDKDGDHTITADEFAERCVQLHGPARSADLYSMKLCQASR</sequence>
<feature type="transmembrane region" description="Helical" evidence="6">
    <location>
        <begin position="273"/>
        <end position="292"/>
    </location>
</feature>
<dbReference type="InterPro" id="IPR005821">
    <property type="entry name" value="Ion_trans_dom"/>
</dbReference>
<dbReference type="PROSITE" id="PS50222">
    <property type="entry name" value="EF_HAND_2"/>
    <property type="match status" value="1"/>
</dbReference>
<feature type="domain" description="EF-hand" evidence="7">
    <location>
        <begin position="1690"/>
        <end position="1725"/>
    </location>
</feature>
<protein>
    <submittedName>
        <fullName evidence="8">Sodium channel protein type 11 subunit alpha (NaN) (Sensory neuron sodium channel 2) (Sodium channel protein type XI subunit alpha) (Voltage-gated sodium channel subunit alpha Nav1.9)</fullName>
    </submittedName>
</protein>
<dbReference type="PROSITE" id="PS00018">
    <property type="entry name" value="EF_HAND_1"/>
    <property type="match status" value="1"/>
</dbReference>
<keyword evidence="5 6" id="KW-0472">Membrane</keyword>
<keyword evidence="8" id="KW-0407">Ion channel</keyword>
<dbReference type="InterPro" id="IPR027359">
    <property type="entry name" value="Volt_channel_dom_sf"/>
</dbReference>
<dbReference type="Proteomes" id="UP001642464">
    <property type="component" value="Unassembled WGS sequence"/>
</dbReference>
<dbReference type="Gene3D" id="1.20.120.350">
    <property type="entry name" value="Voltage-gated potassium channels. Chain C"/>
    <property type="match status" value="3"/>
</dbReference>
<keyword evidence="8" id="KW-0813">Transport</keyword>
<feature type="transmembrane region" description="Helical" evidence="6">
    <location>
        <begin position="1566"/>
        <end position="1593"/>
    </location>
</feature>
<keyword evidence="3" id="KW-0106">Calcium</keyword>
<evidence type="ECO:0000256" key="2">
    <source>
        <dbReference type="ARBA" id="ARBA00022692"/>
    </source>
</evidence>
<evidence type="ECO:0000256" key="3">
    <source>
        <dbReference type="ARBA" id="ARBA00022837"/>
    </source>
</evidence>
<dbReference type="GO" id="GO:0034220">
    <property type="term" value="P:monoatomic ion transmembrane transport"/>
    <property type="evidence" value="ECO:0007669"/>
    <property type="project" value="UniProtKB-KW"/>
</dbReference>
<dbReference type="InterPro" id="IPR002048">
    <property type="entry name" value="EF_hand_dom"/>
</dbReference>
<feature type="transmembrane region" description="Helical" evidence="6">
    <location>
        <begin position="463"/>
        <end position="482"/>
    </location>
</feature>
<feature type="transmembrane region" description="Helical" evidence="6">
    <location>
        <begin position="1422"/>
        <end position="1440"/>
    </location>
</feature>
<dbReference type="SUPFAM" id="SSF81324">
    <property type="entry name" value="Voltage-gated potassium channels"/>
    <property type="match status" value="3"/>
</dbReference>
<evidence type="ECO:0000256" key="4">
    <source>
        <dbReference type="ARBA" id="ARBA00022989"/>
    </source>
</evidence>
<evidence type="ECO:0000256" key="5">
    <source>
        <dbReference type="ARBA" id="ARBA00023136"/>
    </source>
</evidence>
<dbReference type="PANTHER" id="PTHR10037:SF62">
    <property type="entry name" value="SODIUM CHANNEL PROTEIN 60E"/>
    <property type="match status" value="1"/>
</dbReference>
<evidence type="ECO:0000313" key="8">
    <source>
        <dbReference type="EMBL" id="CAK9083934.1"/>
    </source>
</evidence>
<feature type="transmembrane region" description="Helical" evidence="6">
    <location>
        <begin position="355"/>
        <end position="379"/>
    </location>
</feature>
<comment type="caution">
    <text evidence="8">The sequence shown here is derived from an EMBL/GenBank/DDBJ whole genome shotgun (WGS) entry which is preliminary data.</text>
</comment>
<dbReference type="Pfam" id="PF00520">
    <property type="entry name" value="Ion_trans"/>
    <property type="match status" value="3"/>
</dbReference>
<feature type="transmembrane region" description="Helical" evidence="6">
    <location>
        <begin position="123"/>
        <end position="143"/>
    </location>
</feature>
<feature type="transmembrane region" description="Helical" evidence="6">
    <location>
        <begin position="163"/>
        <end position="185"/>
    </location>
</feature>
<dbReference type="Gene3D" id="1.10.238.10">
    <property type="entry name" value="EF-hand"/>
    <property type="match status" value="3"/>
</dbReference>
<feature type="transmembrane region" description="Helical" evidence="6">
    <location>
        <begin position="866"/>
        <end position="884"/>
    </location>
</feature>
<organism evidence="8 9">
    <name type="scientific">Durusdinium trenchii</name>
    <dbReference type="NCBI Taxonomy" id="1381693"/>
    <lineage>
        <taxon>Eukaryota</taxon>
        <taxon>Sar</taxon>
        <taxon>Alveolata</taxon>
        <taxon>Dinophyceae</taxon>
        <taxon>Suessiales</taxon>
        <taxon>Symbiodiniaceae</taxon>
        <taxon>Durusdinium</taxon>
    </lineage>
</organism>
<dbReference type="SUPFAM" id="SSF47473">
    <property type="entry name" value="EF-hand"/>
    <property type="match status" value="2"/>
</dbReference>
<comment type="subcellular location">
    <subcellularLocation>
        <location evidence="1">Membrane</location>
        <topology evidence="1">Multi-pass membrane protein</topology>
    </subcellularLocation>
</comment>
<dbReference type="InterPro" id="IPR043203">
    <property type="entry name" value="VGCC_Ca_Na"/>
</dbReference>
<feature type="transmembrane region" description="Helical" evidence="6">
    <location>
        <begin position="1461"/>
        <end position="1485"/>
    </location>
</feature>
<proteinExistence type="predicted"/>
<feature type="transmembrane region" description="Helical" evidence="6">
    <location>
        <begin position="1009"/>
        <end position="1028"/>
    </location>
</feature>
<keyword evidence="4 6" id="KW-1133">Transmembrane helix</keyword>